<sequence length="69" mass="8340">MKEGIFMNNFTHEESFHNSTNNSKDPSPTRRNCGTMSMHEKLLKESEEYRKEREKIEKMTEEFIKNKKQ</sequence>
<accession>A0AB37YTF7</accession>
<evidence type="ECO:0008006" key="4">
    <source>
        <dbReference type="Google" id="ProtNLM"/>
    </source>
</evidence>
<proteinExistence type="predicted"/>
<organism evidence="2 3">
    <name type="scientific">Bacillus wiedmannii</name>
    <dbReference type="NCBI Taxonomy" id="1890302"/>
    <lineage>
        <taxon>Bacteria</taxon>
        <taxon>Bacillati</taxon>
        <taxon>Bacillota</taxon>
        <taxon>Bacilli</taxon>
        <taxon>Bacillales</taxon>
        <taxon>Bacillaceae</taxon>
        <taxon>Bacillus</taxon>
        <taxon>Bacillus cereus group</taxon>
    </lineage>
</organism>
<evidence type="ECO:0000313" key="3">
    <source>
        <dbReference type="Proteomes" id="UP000195728"/>
    </source>
</evidence>
<reference evidence="2 3" key="1">
    <citation type="submission" date="2016-08" db="EMBL/GenBank/DDBJ databases">
        <authorList>
            <person name="Loux V."/>
            <person name="Rue O."/>
        </authorList>
    </citation>
    <scope>NUCLEOTIDE SEQUENCE [LARGE SCALE GENOMIC DNA]</scope>
    <source>
        <strain evidence="2 3">WSBC_10311</strain>
    </source>
</reference>
<name>A0AB37YTF7_9BACI</name>
<comment type="caution">
    <text evidence="2">The sequence shown here is derived from an EMBL/GenBank/DDBJ whole genome shotgun (WGS) entry which is preliminary data.</text>
</comment>
<dbReference type="EMBL" id="FMBG01000015">
    <property type="protein sequence ID" value="SCC43773.1"/>
    <property type="molecule type" value="Genomic_DNA"/>
</dbReference>
<gene>
    <name evidence="2" type="ORF">BC10311_03284</name>
</gene>
<dbReference type="Proteomes" id="UP000195728">
    <property type="component" value="Unassembled WGS sequence"/>
</dbReference>
<feature type="compositionally biased region" description="Polar residues" evidence="1">
    <location>
        <begin position="17"/>
        <end position="35"/>
    </location>
</feature>
<protein>
    <recommendedName>
        <fullName evidence="4">NADH dehydrogenase</fullName>
    </recommendedName>
</protein>
<evidence type="ECO:0000256" key="1">
    <source>
        <dbReference type="SAM" id="MobiDB-lite"/>
    </source>
</evidence>
<feature type="region of interest" description="Disordered" evidence="1">
    <location>
        <begin position="1"/>
        <end position="55"/>
    </location>
</feature>
<feature type="compositionally biased region" description="Basic and acidic residues" evidence="1">
    <location>
        <begin position="38"/>
        <end position="55"/>
    </location>
</feature>
<evidence type="ECO:0000313" key="2">
    <source>
        <dbReference type="EMBL" id="SCC43773.1"/>
    </source>
</evidence>
<dbReference type="AlphaFoldDB" id="A0AB37YTF7"/>